<evidence type="ECO:0000313" key="1">
    <source>
        <dbReference type="EMBL" id="GAH14613.1"/>
    </source>
</evidence>
<comment type="caution">
    <text evidence="1">The sequence shown here is derived from an EMBL/GenBank/DDBJ whole genome shotgun (WGS) entry which is preliminary data.</text>
</comment>
<dbReference type="EMBL" id="BART01035449">
    <property type="protein sequence ID" value="GAH14613.1"/>
    <property type="molecule type" value="Genomic_DNA"/>
</dbReference>
<name>X1F1D3_9ZZZZ</name>
<reference evidence="1" key="1">
    <citation type="journal article" date="2014" name="Front. Microbiol.">
        <title>High frequency of phylogenetically diverse reductive dehalogenase-homologous genes in deep subseafloor sedimentary metagenomes.</title>
        <authorList>
            <person name="Kawai M."/>
            <person name="Futagami T."/>
            <person name="Toyoda A."/>
            <person name="Takaki Y."/>
            <person name="Nishi S."/>
            <person name="Hori S."/>
            <person name="Arai W."/>
            <person name="Tsubouchi T."/>
            <person name="Morono Y."/>
            <person name="Uchiyama I."/>
            <person name="Ito T."/>
            <person name="Fujiyama A."/>
            <person name="Inagaki F."/>
            <person name="Takami H."/>
        </authorList>
    </citation>
    <scope>NUCLEOTIDE SEQUENCE</scope>
    <source>
        <strain evidence="1">Expedition CK06-06</strain>
    </source>
</reference>
<organism evidence="1">
    <name type="scientific">marine sediment metagenome</name>
    <dbReference type="NCBI Taxonomy" id="412755"/>
    <lineage>
        <taxon>unclassified sequences</taxon>
        <taxon>metagenomes</taxon>
        <taxon>ecological metagenomes</taxon>
    </lineage>
</organism>
<proteinExistence type="predicted"/>
<gene>
    <name evidence="1" type="ORF">S01H4_60204</name>
</gene>
<protein>
    <submittedName>
        <fullName evidence="1">Uncharacterized protein</fullName>
    </submittedName>
</protein>
<accession>X1F1D3</accession>
<dbReference type="AlphaFoldDB" id="X1F1D3"/>
<sequence length="91" mass="10827">MKFDTHYLPFQLIYPIYLIHYSLYMISEPDTVNIYFLIGYNIPHSVGITDLDTTIGDLKTYIRRNLVMNAGEWPDQVQDTSKRLYYQMLIN</sequence>